<evidence type="ECO:0000256" key="1">
    <source>
        <dbReference type="ARBA" id="ARBA00022485"/>
    </source>
</evidence>
<dbReference type="Gene3D" id="1.10.1060.10">
    <property type="entry name" value="Alpha-helical ferredoxin"/>
    <property type="match status" value="1"/>
</dbReference>
<dbReference type="STRING" id="246191.SAMN05660337_2091"/>
<keyword evidence="3" id="KW-0560">Oxidoreductase</keyword>
<evidence type="ECO:0000259" key="6">
    <source>
        <dbReference type="PROSITE" id="PS51379"/>
    </source>
</evidence>
<dbReference type="GO" id="GO:0046872">
    <property type="term" value="F:metal ion binding"/>
    <property type="evidence" value="ECO:0007669"/>
    <property type="project" value="UniProtKB-KW"/>
</dbReference>
<reference evidence="8" key="1">
    <citation type="submission" date="2016-10" db="EMBL/GenBank/DDBJ databases">
        <authorList>
            <person name="Varghese N."/>
            <person name="Submissions S."/>
        </authorList>
    </citation>
    <scope>NUCLEOTIDE SEQUENCE [LARGE SCALE GENOMIC DNA]</scope>
    <source>
        <strain evidence="8">DSM 16995</strain>
    </source>
</reference>
<dbReference type="InterPro" id="IPR017896">
    <property type="entry name" value="4Fe4S_Fe-S-bd"/>
</dbReference>
<dbReference type="EMBL" id="FNGA01000003">
    <property type="protein sequence ID" value="SDL10330.1"/>
    <property type="molecule type" value="Genomic_DNA"/>
</dbReference>
<accession>A0A1G9HBL0</accession>
<dbReference type="PROSITE" id="PS00198">
    <property type="entry name" value="4FE4S_FER_1"/>
    <property type="match status" value="2"/>
</dbReference>
<evidence type="ECO:0000313" key="8">
    <source>
        <dbReference type="Proteomes" id="UP000199053"/>
    </source>
</evidence>
<dbReference type="PANTHER" id="PTHR43255:SF1">
    <property type="entry name" value="IRON-SULFUR-BINDING OXIDOREDUCTASE FADF-RELATED"/>
    <property type="match status" value="1"/>
</dbReference>
<proteinExistence type="predicted"/>
<name>A0A1G9HBL0_9BACT</name>
<dbReference type="AlphaFoldDB" id="A0A1G9HBL0"/>
<evidence type="ECO:0000256" key="2">
    <source>
        <dbReference type="ARBA" id="ARBA00022723"/>
    </source>
</evidence>
<keyword evidence="8" id="KW-1185">Reference proteome</keyword>
<dbReference type="InterPro" id="IPR051460">
    <property type="entry name" value="HdrC_iron-sulfur_subunit"/>
</dbReference>
<keyword evidence="1" id="KW-0004">4Fe-4S</keyword>
<dbReference type="GO" id="GO:0051539">
    <property type="term" value="F:4 iron, 4 sulfur cluster binding"/>
    <property type="evidence" value="ECO:0007669"/>
    <property type="project" value="UniProtKB-KW"/>
</dbReference>
<feature type="domain" description="4Fe-4S ferredoxin-type" evidence="6">
    <location>
        <begin position="19"/>
        <end position="51"/>
    </location>
</feature>
<dbReference type="GO" id="GO:0016491">
    <property type="term" value="F:oxidoreductase activity"/>
    <property type="evidence" value="ECO:0007669"/>
    <property type="project" value="UniProtKB-KW"/>
</dbReference>
<dbReference type="RefSeq" id="WP_092160840.1">
    <property type="nucleotide sequence ID" value="NZ_FNGA01000003.1"/>
</dbReference>
<evidence type="ECO:0000256" key="4">
    <source>
        <dbReference type="ARBA" id="ARBA00023004"/>
    </source>
</evidence>
<dbReference type="PANTHER" id="PTHR43255">
    <property type="entry name" value="IRON-SULFUR-BINDING OXIDOREDUCTASE FADF-RELATED-RELATED"/>
    <property type="match status" value="1"/>
</dbReference>
<sequence length="189" mass="21286">MSGAIRETWSPATDEYQSTLIELKDMVAACMQCGTCTASCPNGFAMDVTPRRMWRMIQFGMVDQILESRAFWYCSSCYMCTLRCPRGLKLTSAMGALKRLSMLDGNRIAKKNGAFYEAFMDDVESCGRAQELSLMNRFFLKRKDPALPMSFIPLGVKMLGKGKLHIPNNAQRGRLKAMFAKAREMEISS</sequence>
<keyword evidence="5" id="KW-0411">Iron-sulfur</keyword>
<gene>
    <name evidence="7" type="ORF">SAMN05660337_2091</name>
</gene>
<keyword evidence="2" id="KW-0479">Metal-binding</keyword>
<keyword evidence="4" id="KW-0408">Iron</keyword>
<dbReference type="OrthoDB" id="9769677at2"/>
<dbReference type="InterPro" id="IPR009051">
    <property type="entry name" value="Helical_ferredxn"/>
</dbReference>
<dbReference type="Proteomes" id="UP000199053">
    <property type="component" value="Unassembled WGS sequence"/>
</dbReference>
<dbReference type="GO" id="GO:0005886">
    <property type="term" value="C:plasma membrane"/>
    <property type="evidence" value="ECO:0007669"/>
    <property type="project" value="TreeGrafter"/>
</dbReference>
<protein>
    <submittedName>
        <fullName evidence="7">Heterodisulfide reductase subunit C</fullName>
    </submittedName>
</protein>
<evidence type="ECO:0000313" key="7">
    <source>
        <dbReference type="EMBL" id="SDL10330.1"/>
    </source>
</evidence>
<evidence type="ECO:0000256" key="5">
    <source>
        <dbReference type="ARBA" id="ARBA00023014"/>
    </source>
</evidence>
<dbReference type="PROSITE" id="PS51379">
    <property type="entry name" value="4FE4S_FER_2"/>
    <property type="match status" value="1"/>
</dbReference>
<evidence type="ECO:0000256" key="3">
    <source>
        <dbReference type="ARBA" id="ARBA00023002"/>
    </source>
</evidence>
<dbReference type="Pfam" id="PF13187">
    <property type="entry name" value="Fer4_9"/>
    <property type="match status" value="1"/>
</dbReference>
<dbReference type="InterPro" id="IPR017900">
    <property type="entry name" value="4Fe4S_Fe_S_CS"/>
</dbReference>
<organism evidence="7 8">
    <name type="scientific">Maridesulfovibrio ferrireducens</name>
    <dbReference type="NCBI Taxonomy" id="246191"/>
    <lineage>
        <taxon>Bacteria</taxon>
        <taxon>Pseudomonadati</taxon>
        <taxon>Thermodesulfobacteriota</taxon>
        <taxon>Desulfovibrionia</taxon>
        <taxon>Desulfovibrionales</taxon>
        <taxon>Desulfovibrionaceae</taxon>
        <taxon>Maridesulfovibrio</taxon>
    </lineage>
</organism>
<dbReference type="SUPFAM" id="SSF46548">
    <property type="entry name" value="alpha-helical ferredoxin"/>
    <property type="match status" value="1"/>
</dbReference>